<sequence>MNMTIEVRWRLRDGDHIVGFERHVEGRVWSSPDGFWWRGARLDYSDKDRCFGVKDVNNEWLFQGDVVTWHPHSGQWLLECESGAWNLSQGGTKIKAPETQRLLRRVGFAFRS</sequence>
<dbReference type="AlphaFoldDB" id="H6REZ5"/>
<protein>
    <submittedName>
        <fullName evidence="1">Uncharacterized protein</fullName>
    </submittedName>
</protein>
<gene>
    <name evidence="1" type="ORF">VIS_S18BPA60004</name>
</gene>
<reference evidence="1" key="1">
    <citation type="journal article" date="2012" name="Environ. Microbiol.">
        <title>Genomic content of uncultured Bacteroidetes from contrasting oceanic provinces in the North Atlantic Ocean.</title>
        <authorList>
            <person name="Gomez-Pereira P.R."/>
            <person name="Schuler M."/>
            <person name="Fuchs B.M."/>
            <person name="Bennke C."/>
            <person name="Teeling H."/>
            <person name="Waldmann J."/>
            <person name="Richter M."/>
            <person name="Barbe V."/>
            <person name="Bataille E."/>
            <person name="Glockner F.O."/>
            <person name="Amann R."/>
        </authorList>
    </citation>
    <scope>NUCLEOTIDE SEQUENCE</scope>
</reference>
<organism evidence="1">
    <name type="scientific">uncultured Flavobacteriia bacterium</name>
    <dbReference type="NCBI Taxonomy" id="212695"/>
    <lineage>
        <taxon>Bacteria</taxon>
        <taxon>Pseudomonadati</taxon>
        <taxon>Bacteroidota</taxon>
        <taxon>Flavobacteriia</taxon>
        <taxon>environmental samples</taxon>
    </lineage>
</organism>
<evidence type="ECO:0000313" key="1">
    <source>
        <dbReference type="EMBL" id="CCF99606.1"/>
    </source>
</evidence>
<proteinExistence type="predicted"/>
<dbReference type="EMBL" id="FO117585">
    <property type="protein sequence ID" value="CCF99606.1"/>
    <property type="molecule type" value="Genomic_DNA"/>
</dbReference>
<accession>H6REZ5</accession>
<name>H6REZ5_9BACT</name>
<reference evidence="1" key="2">
    <citation type="submission" date="2012-02" db="EMBL/GenBank/DDBJ databases">
        <authorList>
            <person name="Genoscope - CEA"/>
        </authorList>
    </citation>
    <scope>NUCLEOTIDE SEQUENCE</scope>
</reference>